<reference evidence="1" key="1">
    <citation type="submission" date="2023-06" db="EMBL/GenBank/DDBJ databases">
        <authorList>
            <consortium name="Lawrence Berkeley National Laboratory"/>
            <person name="Ahrendt S."/>
            <person name="Sahu N."/>
            <person name="Indic B."/>
            <person name="Wong-Bajracharya J."/>
            <person name="Merenyi Z."/>
            <person name="Ke H.-M."/>
            <person name="Monk M."/>
            <person name="Kocsube S."/>
            <person name="Drula E."/>
            <person name="Lipzen A."/>
            <person name="Balint B."/>
            <person name="Henrissat B."/>
            <person name="Andreopoulos B."/>
            <person name="Martin F.M."/>
            <person name="Harder C.B."/>
            <person name="Rigling D."/>
            <person name="Ford K.L."/>
            <person name="Foster G.D."/>
            <person name="Pangilinan J."/>
            <person name="Papanicolaou A."/>
            <person name="Barry K."/>
            <person name="LaButti K."/>
            <person name="Viragh M."/>
            <person name="Koriabine M."/>
            <person name="Yan M."/>
            <person name="Riley R."/>
            <person name="Champramary S."/>
            <person name="Plett K.L."/>
            <person name="Tsai I.J."/>
            <person name="Slot J."/>
            <person name="Sipos G."/>
            <person name="Plett J."/>
            <person name="Nagy L.G."/>
            <person name="Grigoriev I.V."/>
        </authorList>
    </citation>
    <scope>NUCLEOTIDE SEQUENCE</scope>
    <source>
        <strain evidence="1">FPL87.14</strain>
    </source>
</reference>
<name>A0AA39JDD5_9AGAR</name>
<accession>A0AA39JDD5</accession>
<gene>
    <name evidence="1" type="ORF">EV421DRAFT_779641</name>
</gene>
<keyword evidence="2" id="KW-1185">Reference proteome</keyword>
<evidence type="ECO:0000313" key="1">
    <source>
        <dbReference type="EMBL" id="KAK0440558.1"/>
    </source>
</evidence>
<sequence>MVQYAAAPSCWLIEGFNAQTGLLCSELFRLLPFLVRYSRLVMFSFGFQQAFHRGIQAGDDLFFNKCLSTAKTVIRCMDEELAPSGIMWIVISSSRPLHLRSCSSCFDPNFLLFSANLMKKKS</sequence>
<protein>
    <submittedName>
        <fullName evidence="1">Uncharacterized protein</fullName>
    </submittedName>
</protein>
<evidence type="ECO:0000313" key="2">
    <source>
        <dbReference type="Proteomes" id="UP001175226"/>
    </source>
</evidence>
<proteinExistence type="predicted"/>
<dbReference type="EMBL" id="JAUEPT010000033">
    <property type="protein sequence ID" value="KAK0440558.1"/>
    <property type="molecule type" value="Genomic_DNA"/>
</dbReference>
<dbReference type="Proteomes" id="UP001175226">
    <property type="component" value="Unassembled WGS sequence"/>
</dbReference>
<organism evidence="1 2">
    <name type="scientific">Armillaria borealis</name>
    <dbReference type="NCBI Taxonomy" id="47425"/>
    <lineage>
        <taxon>Eukaryota</taxon>
        <taxon>Fungi</taxon>
        <taxon>Dikarya</taxon>
        <taxon>Basidiomycota</taxon>
        <taxon>Agaricomycotina</taxon>
        <taxon>Agaricomycetes</taxon>
        <taxon>Agaricomycetidae</taxon>
        <taxon>Agaricales</taxon>
        <taxon>Marasmiineae</taxon>
        <taxon>Physalacriaceae</taxon>
        <taxon>Armillaria</taxon>
    </lineage>
</organism>
<comment type="caution">
    <text evidence="1">The sequence shown here is derived from an EMBL/GenBank/DDBJ whole genome shotgun (WGS) entry which is preliminary data.</text>
</comment>
<dbReference type="AlphaFoldDB" id="A0AA39JDD5"/>